<dbReference type="Pfam" id="PF00440">
    <property type="entry name" value="TetR_N"/>
    <property type="match status" value="1"/>
</dbReference>
<evidence type="ECO:0000256" key="3">
    <source>
        <dbReference type="ARBA" id="ARBA00023163"/>
    </source>
</evidence>
<keyword evidence="2" id="KW-0238">DNA-binding</keyword>
<accession>A0A1J5QMH8</accession>
<dbReference type="Pfam" id="PF14246">
    <property type="entry name" value="TetR_C_7"/>
    <property type="match status" value="1"/>
</dbReference>
<dbReference type="AlphaFoldDB" id="A0A1J5QMH8"/>
<dbReference type="EMBL" id="MLJW01001351">
    <property type="protein sequence ID" value="OIQ78707.1"/>
    <property type="molecule type" value="Genomic_DNA"/>
</dbReference>
<gene>
    <name evidence="5" type="primary">fadR_4</name>
    <name evidence="5" type="ORF">GALL_395850</name>
</gene>
<reference evidence="5" key="1">
    <citation type="submission" date="2016-10" db="EMBL/GenBank/DDBJ databases">
        <title>Sequence of Gallionella enrichment culture.</title>
        <authorList>
            <person name="Poehlein A."/>
            <person name="Muehling M."/>
            <person name="Daniel R."/>
        </authorList>
    </citation>
    <scope>NUCLEOTIDE SEQUENCE</scope>
</reference>
<feature type="domain" description="HTH tetR-type" evidence="4">
    <location>
        <begin position="1"/>
        <end position="54"/>
    </location>
</feature>
<proteinExistence type="predicted"/>
<comment type="caution">
    <text evidence="5">The sequence shown here is derived from an EMBL/GenBank/DDBJ whole genome shotgun (WGS) entry which is preliminary data.</text>
</comment>
<dbReference type="InterPro" id="IPR039536">
    <property type="entry name" value="TetR_C_Proteobacteria"/>
</dbReference>
<dbReference type="PANTHER" id="PTHR30055:SF234">
    <property type="entry name" value="HTH-TYPE TRANSCRIPTIONAL REGULATOR BETI"/>
    <property type="match status" value="1"/>
</dbReference>
<dbReference type="InterPro" id="IPR050109">
    <property type="entry name" value="HTH-type_TetR-like_transc_reg"/>
</dbReference>
<dbReference type="GO" id="GO:0003700">
    <property type="term" value="F:DNA-binding transcription factor activity"/>
    <property type="evidence" value="ECO:0007669"/>
    <property type="project" value="TreeGrafter"/>
</dbReference>
<dbReference type="InterPro" id="IPR001647">
    <property type="entry name" value="HTH_TetR"/>
</dbReference>
<evidence type="ECO:0000256" key="1">
    <source>
        <dbReference type="ARBA" id="ARBA00023015"/>
    </source>
</evidence>
<organism evidence="5">
    <name type="scientific">mine drainage metagenome</name>
    <dbReference type="NCBI Taxonomy" id="410659"/>
    <lineage>
        <taxon>unclassified sequences</taxon>
        <taxon>metagenomes</taxon>
        <taxon>ecological metagenomes</taxon>
    </lineage>
</organism>
<dbReference type="InterPro" id="IPR009057">
    <property type="entry name" value="Homeodomain-like_sf"/>
</dbReference>
<name>A0A1J5QMH8_9ZZZZ</name>
<dbReference type="PANTHER" id="PTHR30055">
    <property type="entry name" value="HTH-TYPE TRANSCRIPTIONAL REGULATOR RUTR"/>
    <property type="match status" value="1"/>
</dbReference>
<keyword evidence="1" id="KW-0805">Transcription regulation</keyword>
<evidence type="ECO:0000259" key="4">
    <source>
        <dbReference type="PROSITE" id="PS50977"/>
    </source>
</evidence>
<dbReference type="SUPFAM" id="SSF48498">
    <property type="entry name" value="Tetracyclin repressor-like, C-terminal domain"/>
    <property type="match status" value="1"/>
</dbReference>
<dbReference type="GO" id="GO:0000976">
    <property type="term" value="F:transcription cis-regulatory region binding"/>
    <property type="evidence" value="ECO:0007669"/>
    <property type="project" value="TreeGrafter"/>
</dbReference>
<dbReference type="PROSITE" id="PS50977">
    <property type="entry name" value="HTH_TETR_2"/>
    <property type="match status" value="1"/>
</dbReference>
<keyword evidence="3" id="KW-0804">Transcription</keyword>
<evidence type="ECO:0000256" key="2">
    <source>
        <dbReference type="ARBA" id="ARBA00023125"/>
    </source>
</evidence>
<evidence type="ECO:0000313" key="5">
    <source>
        <dbReference type="EMBL" id="OIQ78707.1"/>
    </source>
</evidence>
<dbReference type="Gene3D" id="1.10.357.10">
    <property type="entry name" value="Tetracycline Repressor, domain 2"/>
    <property type="match status" value="1"/>
</dbReference>
<protein>
    <submittedName>
        <fullName evidence="5">Fatty acid metabolism regulator protein</fullName>
    </submittedName>
</protein>
<dbReference type="InterPro" id="IPR036271">
    <property type="entry name" value="Tet_transcr_reg_TetR-rel_C_sf"/>
</dbReference>
<dbReference type="SUPFAM" id="SSF46689">
    <property type="entry name" value="Homeodomain-like"/>
    <property type="match status" value="1"/>
</dbReference>
<sequence>MDAALTIFLENGFSATRLEDIATKANVTKGTLFIYFTNKEDLFKSLIRDGMSQMTSFKEASQLNIHVSAQETLLFMTNNWWKFLANSDFGKLPKLIVSEAANFPDITKMYLEEVVEPGRALVTEVIRQGIASGEFRKVDPEQAARAFLAPLFMLLVWRYSVEPFEKHPMDELEYVNTCIKILIQGLLAHPAS</sequence>